<reference evidence="1" key="1">
    <citation type="journal article" date="2014" name="Front. Microbiol.">
        <title>High frequency of phylogenetically diverse reductive dehalogenase-homologous genes in deep subseafloor sedimentary metagenomes.</title>
        <authorList>
            <person name="Kawai M."/>
            <person name="Futagami T."/>
            <person name="Toyoda A."/>
            <person name="Takaki Y."/>
            <person name="Nishi S."/>
            <person name="Hori S."/>
            <person name="Arai W."/>
            <person name="Tsubouchi T."/>
            <person name="Morono Y."/>
            <person name="Uchiyama I."/>
            <person name="Ito T."/>
            <person name="Fujiyama A."/>
            <person name="Inagaki F."/>
            <person name="Takami H."/>
        </authorList>
    </citation>
    <scope>NUCLEOTIDE SEQUENCE</scope>
    <source>
        <strain evidence="1">Expedition CK06-06</strain>
    </source>
</reference>
<gene>
    <name evidence="1" type="ORF">S12H4_48380</name>
</gene>
<evidence type="ECO:0008006" key="2">
    <source>
        <dbReference type="Google" id="ProtNLM"/>
    </source>
</evidence>
<evidence type="ECO:0000313" key="1">
    <source>
        <dbReference type="EMBL" id="GAJ03969.1"/>
    </source>
</evidence>
<name>X1TFE1_9ZZZZ</name>
<comment type="caution">
    <text evidence="1">The sequence shown here is derived from an EMBL/GenBank/DDBJ whole genome shotgun (WGS) entry which is preliminary data.</text>
</comment>
<dbReference type="SUPFAM" id="SSF53335">
    <property type="entry name" value="S-adenosyl-L-methionine-dependent methyltransferases"/>
    <property type="match status" value="1"/>
</dbReference>
<organism evidence="1">
    <name type="scientific">marine sediment metagenome</name>
    <dbReference type="NCBI Taxonomy" id="412755"/>
    <lineage>
        <taxon>unclassified sequences</taxon>
        <taxon>metagenomes</taxon>
        <taxon>ecological metagenomes</taxon>
    </lineage>
</organism>
<dbReference type="EMBL" id="BARW01030231">
    <property type="protein sequence ID" value="GAJ03969.1"/>
    <property type="molecule type" value="Genomic_DNA"/>
</dbReference>
<dbReference type="InterPro" id="IPR029063">
    <property type="entry name" value="SAM-dependent_MTases_sf"/>
</dbReference>
<proteinExistence type="predicted"/>
<dbReference type="AlphaFoldDB" id="X1TFE1"/>
<accession>X1TFE1</accession>
<feature type="non-terminal residue" evidence="1">
    <location>
        <position position="1"/>
    </location>
</feature>
<protein>
    <recommendedName>
        <fullName evidence="2">DNA methylase N-4/N-6 domain-containing protein</fullName>
    </recommendedName>
</protein>
<sequence length="237" mass="27097">ASDYYSRLTRAFKEAYRVLKAGAWMSVTFNNRQLEVWDIVIRSIREAGFEVANSVYQVPAVIPVKSQLSRSGTIVGDIILNCHKREPGYQIQLNPAGEYQEETILEEAAQIVGERGEGVPLEIVMRGVILRLLKQPSHLWPKGDIQHIIRSHFLIRDGTVYFHPDAPERSRNWESLQKKIEEIVDKQLCSGEVNEKKIAAAVYSTLRNGRAPSMRDIMDTIRVRKAEIHSQSQNRLF</sequence>